<evidence type="ECO:0000256" key="1">
    <source>
        <dbReference type="SAM" id="Phobius"/>
    </source>
</evidence>
<protein>
    <submittedName>
        <fullName evidence="2">Uncharacterized protein</fullName>
    </submittedName>
</protein>
<accession>A0A2I0WCA9</accession>
<evidence type="ECO:0000313" key="2">
    <source>
        <dbReference type="EMBL" id="PKU73294.1"/>
    </source>
</evidence>
<dbReference type="AlphaFoldDB" id="A0A2I0WCA9"/>
<dbReference type="EMBL" id="KZ502754">
    <property type="protein sequence ID" value="PKU73294.1"/>
    <property type="molecule type" value="Genomic_DNA"/>
</dbReference>
<name>A0A2I0WCA9_9ASPA</name>
<reference evidence="2 3" key="1">
    <citation type="journal article" date="2016" name="Sci. Rep.">
        <title>The Dendrobium catenatum Lindl. genome sequence provides insights into polysaccharide synthase, floral development and adaptive evolution.</title>
        <authorList>
            <person name="Zhang G.Q."/>
            <person name="Xu Q."/>
            <person name="Bian C."/>
            <person name="Tsai W.C."/>
            <person name="Yeh C.M."/>
            <person name="Liu K.W."/>
            <person name="Yoshida K."/>
            <person name="Zhang L.S."/>
            <person name="Chang S.B."/>
            <person name="Chen F."/>
            <person name="Shi Y."/>
            <person name="Su Y.Y."/>
            <person name="Zhang Y.Q."/>
            <person name="Chen L.J."/>
            <person name="Yin Y."/>
            <person name="Lin M."/>
            <person name="Huang H."/>
            <person name="Deng H."/>
            <person name="Wang Z.W."/>
            <person name="Zhu S.L."/>
            <person name="Zhao X."/>
            <person name="Deng C."/>
            <person name="Niu S.C."/>
            <person name="Huang J."/>
            <person name="Wang M."/>
            <person name="Liu G.H."/>
            <person name="Yang H.J."/>
            <person name="Xiao X.J."/>
            <person name="Hsiao Y.Y."/>
            <person name="Wu W.L."/>
            <person name="Chen Y.Y."/>
            <person name="Mitsuda N."/>
            <person name="Ohme-Takagi M."/>
            <person name="Luo Y.B."/>
            <person name="Van de Peer Y."/>
            <person name="Liu Z.J."/>
        </authorList>
    </citation>
    <scope>NUCLEOTIDE SEQUENCE [LARGE SCALE GENOMIC DNA]</scope>
    <source>
        <tissue evidence="2">The whole plant</tissue>
    </source>
</reference>
<keyword evidence="3" id="KW-1185">Reference proteome</keyword>
<proteinExistence type="predicted"/>
<dbReference type="Proteomes" id="UP000233837">
    <property type="component" value="Unassembled WGS sequence"/>
</dbReference>
<feature type="transmembrane region" description="Helical" evidence="1">
    <location>
        <begin position="125"/>
        <end position="148"/>
    </location>
</feature>
<organism evidence="2 3">
    <name type="scientific">Dendrobium catenatum</name>
    <dbReference type="NCBI Taxonomy" id="906689"/>
    <lineage>
        <taxon>Eukaryota</taxon>
        <taxon>Viridiplantae</taxon>
        <taxon>Streptophyta</taxon>
        <taxon>Embryophyta</taxon>
        <taxon>Tracheophyta</taxon>
        <taxon>Spermatophyta</taxon>
        <taxon>Magnoliopsida</taxon>
        <taxon>Liliopsida</taxon>
        <taxon>Asparagales</taxon>
        <taxon>Orchidaceae</taxon>
        <taxon>Epidendroideae</taxon>
        <taxon>Malaxideae</taxon>
        <taxon>Dendrobiinae</taxon>
        <taxon>Dendrobium</taxon>
    </lineage>
</organism>
<evidence type="ECO:0000313" key="3">
    <source>
        <dbReference type="Proteomes" id="UP000233837"/>
    </source>
</evidence>
<sequence length="301" mass="33960">MELWSSVYLRRPGMADRVPQLVFLIEGDLSSEVCQAEVCFQPIFAEVSADEAILKLCQSFRIRLIYISLICLTKFLGGIFVKKEFYAEKSVKQRFSFGLYLRRVLKEFGEANNLKVFLEEDSTGYGVFGLLLFWMGQYFGHFNGGVLLRHAGGGRNGRSVNDVIGKVARVQEDVVRELDQCKNDGVNIEKVIDDQQLLAEDIIFNSGNLEVDKEKDIVVAKKFNALTEDIKEGEVVSLGESESFRKPVITGGRNPPETMHNPTEPLVSAACSGANISAGLWCVDNLFPTYNLRRKHFRRRF</sequence>
<gene>
    <name evidence="2" type="ORF">MA16_Dca022877</name>
</gene>
<keyword evidence="1" id="KW-0812">Transmembrane</keyword>
<keyword evidence="1" id="KW-0472">Membrane</keyword>
<feature type="transmembrane region" description="Helical" evidence="1">
    <location>
        <begin position="64"/>
        <end position="81"/>
    </location>
</feature>
<reference evidence="2 3" key="2">
    <citation type="journal article" date="2017" name="Nature">
        <title>The Apostasia genome and the evolution of orchids.</title>
        <authorList>
            <person name="Zhang G.Q."/>
            <person name="Liu K.W."/>
            <person name="Li Z."/>
            <person name="Lohaus R."/>
            <person name="Hsiao Y.Y."/>
            <person name="Niu S.C."/>
            <person name="Wang J.Y."/>
            <person name="Lin Y.C."/>
            <person name="Xu Q."/>
            <person name="Chen L.J."/>
            <person name="Yoshida K."/>
            <person name="Fujiwara S."/>
            <person name="Wang Z.W."/>
            <person name="Zhang Y.Q."/>
            <person name="Mitsuda N."/>
            <person name="Wang M."/>
            <person name="Liu G.H."/>
            <person name="Pecoraro L."/>
            <person name="Huang H.X."/>
            <person name="Xiao X.J."/>
            <person name="Lin M."/>
            <person name="Wu X.Y."/>
            <person name="Wu W.L."/>
            <person name="Chen Y.Y."/>
            <person name="Chang S.B."/>
            <person name="Sakamoto S."/>
            <person name="Ohme-Takagi M."/>
            <person name="Yagi M."/>
            <person name="Zeng S.J."/>
            <person name="Shen C.Y."/>
            <person name="Yeh C.M."/>
            <person name="Luo Y.B."/>
            <person name="Tsai W.C."/>
            <person name="Van de Peer Y."/>
            <person name="Liu Z.J."/>
        </authorList>
    </citation>
    <scope>NUCLEOTIDE SEQUENCE [LARGE SCALE GENOMIC DNA]</scope>
    <source>
        <tissue evidence="2">The whole plant</tissue>
    </source>
</reference>
<keyword evidence="1" id="KW-1133">Transmembrane helix</keyword>